<gene>
    <name evidence="9" type="ORF">BRARA_A00556</name>
</gene>
<feature type="active site" evidence="6">
    <location>
        <position position="248"/>
    </location>
</feature>
<dbReference type="PANTHER" id="PTHR31736:SF19">
    <property type="entry name" value="PECTIN LYASE SUPERFAMILY PROTEIN-RELATED"/>
    <property type="match status" value="1"/>
</dbReference>
<accession>A0A398AQY1</accession>
<reference evidence="9 10" key="1">
    <citation type="submission" date="2018-06" db="EMBL/GenBank/DDBJ databases">
        <title>WGS assembly of Brassica rapa FPsc.</title>
        <authorList>
            <person name="Bowman J."/>
            <person name="Kohchi T."/>
            <person name="Yamato K."/>
            <person name="Jenkins J."/>
            <person name="Shu S."/>
            <person name="Ishizaki K."/>
            <person name="Yamaoka S."/>
            <person name="Nishihama R."/>
            <person name="Nakamura Y."/>
            <person name="Berger F."/>
            <person name="Adam C."/>
            <person name="Aki S."/>
            <person name="Althoff F."/>
            <person name="Araki T."/>
            <person name="Arteaga-Vazquez M."/>
            <person name="Balasubrmanian S."/>
            <person name="Bauer D."/>
            <person name="Boehm C."/>
            <person name="Briginshaw L."/>
            <person name="Caballero-Perez J."/>
            <person name="Catarino B."/>
            <person name="Chen F."/>
            <person name="Chiyoda S."/>
            <person name="Chovatia M."/>
            <person name="Davies K."/>
            <person name="Delmans M."/>
            <person name="Demura T."/>
            <person name="Dierschke T."/>
            <person name="Dolan L."/>
            <person name="Dorantes-Acosta A."/>
            <person name="Eklund D."/>
            <person name="Florent S."/>
            <person name="Flores-Sandoval E."/>
            <person name="Fujiyama A."/>
            <person name="Fukuzawa H."/>
            <person name="Galik B."/>
            <person name="Grimanelli D."/>
            <person name="Grimwood J."/>
            <person name="Grossniklaus U."/>
            <person name="Hamada T."/>
            <person name="Haseloff J."/>
            <person name="Hetherington A."/>
            <person name="Higo A."/>
            <person name="Hirakawa Y."/>
            <person name="Hundley H."/>
            <person name="Ikeda Y."/>
            <person name="Inoue K."/>
            <person name="Inoue S."/>
            <person name="Ishida S."/>
            <person name="Jia Q."/>
            <person name="Kakita M."/>
            <person name="Kanazawa T."/>
            <person name="Kawai Y."/>
            <person name="Kawashima T."/>
            <person name="Kennedy M."/>
            <person name="Kinose K."/>
            <person name="Kinoshita T."/>
            <person name="Kohara Y."/>
            <person name="Koide E."/>
            <person name="Komatsu K."/>
            <person name="Kopischke S."/>
            <person name="Kubo M."/>
            <person name="Kyozuka J."/>
            <person name="Lagercrantz U."/>
            <person name="Lin S."/>
            <person name="Lindquist E."/>
            <person name="Lipzen A."/>
            <person name="Lu C."/>
            <person name="Luna E."/>
            <person name="Martienssen R."/>
            <person name="Minamino N."/>
            <person name="Mizutani M."/>
            <person name="Mizutani M."/>
            <person name="Mochizuki N."/>
            <person name="Monte I."/>
            <person name="Mosher R."/>
            <person name="Nagasaki H."/>
            <person name="Nakagami H."/>
            <person name="Naramoto S."/>
            <person name="Nishitani K."/>
            <person name="Ohtani M."/>
            <person name="Okamoto T."/>
            <person name="Okumura M."/>
            <person name="Phillips J."/>
            <person name="Pollak B."/>
            <person name="Reinders A."/>
            <person name="Roevekamp M."/>
            <person name="Sano R."/>
            <person name="Sawa S."/>
            <person name="Schmid M."/>
            <person name="Shirakawa M."/>
            <person name="Solano R."/>
            <person name="Spunde A."/>
            <person name="Suetsugu N."/>
            <person name="Sugano S."/>
            <person name="Sugiyama A."/>
            <person name="Sun R."/>
            <person name="Suzuki Y."/>
            <person name="Takenaka M."/>
            <person name="Takezawa D."/>
            <person name="Tomogane H."/>
            <person name="Tsuzuki M."/>
            <person name="Ueda T."/>
            <person name="Umeda M."/>
            <person name="Ward J."/>
            <person name="Watanabe Y."/>
            <person name="Yazaki K."/>
            <person name="Yokoyama R."/>
            <person name="Yoshitake Y."/>
            <person name="Yotsui I."/>
            <person name="Zachgo S."/>
            <person name="Schmutz J."/>
        </authorList>
    </citation>
    <scope>NUCLEOTIDE SEQUENCE [LARGE SCALE GENOMIC DNA]</scope>
    <source>
        <strain evidence="10">cv. B-3</strain>
    </source>
</reference>
<dbReference type="InterPro" id="IPR011050">
    <property type="entry name" value="Pectin_lyase_fold/virulence"/>
</dbReference>
<name>A0A398AQY1_BRACM</name>
<organism evidence="9 10">
    <name type="scientific">Brassica campestris</name>
    <name type="common">Field mustard</name>
    <dbReference type="NCBI Taxonomy" id="3711"/>
    <lineage>
        <taxon>Eukaryota</taxon>
        <taxon>Viridiplantae</taxon>
        <taxon>Streptophyta</taxon>
        <taxon>Embryophyta</taxon>
        <taxon>Tracheophyta</taxon>
        <taxon>Spermatophyta</taxon>
        <taxon>Magnoliopsida</taxon>
        <taxon>eudicotyledons</taxon>
        <taxon>Gunneridae</taxon>
        <taxon>Pentapetalae</taxon>
        <taxon>rosids</taxon>
        <taxon>malvids</taxon>
        <taxon>Brassicales</taxon>
        <taxon>Brassicaceae</taxon>
        <taxon>Brassiceae</taxon>
        <taxon>Brassica</taxon>
    </lineage>
</organism>
<dbReference type="PROSITE" id="PS51257">
    <property type="entry name" value="PROKAR_LIPOPROTEIN"/>
    <property type="match status" value="1"/>
</dbReference>
<dbReference type="InterPro" id="IPR012334">
    <property type="entry name" value="Pectin_lyas_fold"/>
</dbReference>
<proteinExistence type="inferred from homology"/>
<dbReference type="SMART" id="SM00710">
    <property type="entry name" value="PbH1"/>
    <property type="match status" value="5"/>
</dbReference>
<keyword evidence="4" id="KW-0325">Glycoprotein</keyword>
<dbReference type="EMBL" id="CM010628">
    <property type="protein sequence ID" value="RID77666.1"/>
    <property type="molecule type" value="Genomic_DNA"/>
</dbReference>
<evidence type="ECO:0000256" key="4">
    <source>
        <dbReference type="ARBA" id="ARBA00023180"/>
    </source>
</evidence>
<dbReference type="Pfam" id="PF00295">
    <property type="entry name" value="Glyco_hydro_28"/>
    <property type="match status" value="1"/>
</dbReference>
<dbReference type="GO" id="GO:0046576">
    <property type="term" value="F:rhamnogalacturonan alpha-L-rhamnopyranosyl-(1-&gt;4)-alpha-D-galactopyranosyluronide lyase activity"/>
    <property type="evidence" value="ECO:0007669"/>
    <property type="project" value="UniProtKB-ARBA"/>
</dbReference>
<evidence type="ECO:0000313" key="9">
    <source>
        <dbReference type="EMBL" id="RID77666.1"/>
    </source>
</evidence>
<dbReference type="InterPro" id="IPR006626">
    <property type="entry name" value="PbH1"/>
</dbReference>
<evidence type="ECO:0000256" key="7">
    <source>
        <dbReference type="RuleBase" id="RU361169"/>
    </source>
</evidence>
<dbReference type="Proteomes" id="UP000264353">
    <property type="component" value="Chromosome A1"/>
</dbReference>
<dbReference type="SUPFAM" id="SSF51126">
    <property type="entry name" value="Pectin lyase-like"/>
    <property type="match status" value="1"/>
</dbReference>
<dbReference type="AlphaFoldDB" id="A0A398AQY1"/>
<keyword evidence="3" id="KW-1015">Disulfide bond</keyword>
<keyword evidence="5 7" id="KW-0326">Glycosidase</keyword>
<dbReference type="GO" id="GO:0004650">
    <property type="term" value="F:polygalacturonase activity"/>
    <property type="evidence" value="ECO:0007669"/>
    <property type="project" value="InterPro"/>
</dbReference>
<comment type="similarity">
    <text evidence="1 7">Belongs to the glycosyl hydrolase 28 family.</text>
</comment>
<evidence type="ECO:0000256" key="2">
    <source>
        <dbReference type="ARBA" id="ARBA00022801"/>
    </source>
</evidence>
<keyword evidence="2 7" id="KW-0378">Hydrolase</keyword>
<feature type="signal peptide" evidence="8">
    <location>
        <begin position="1"/>
        <end position="23"/>
    </location>
</feature>
<evidence type="ECO:0000256" key="6">
    <source>
        <dbReference type="PROSITE-ProRule" id="PRU10052"/>
    </source>
</evidence>
<dbReference type="InterPro" id="IPR000743">
    <property type="entry name" value="Glyco_hydro_28"/>
</dbReference>
<evidence type="ECO:0008006" key="11">
    <source>
        <dbReference type="Google" id="ProtNLM"/>
    </source>
</evidence>
<evidence type="ECO:0000256" key="5">
    <source>
        <dbReference type="ARBA" id="ARBA00023295"/>
    </source>
</evidence>
<dbReference type="PANTHER" id="PTHR31736">
    <property type="match status" value="1"/>
</dbReference>
<dbReference type="GO" id="GO:0005975">
    <property type="term" value="P:carbohydrate metabolic process"/>
    <property type="evidence" value="ECO:0007669"/>
    <property type="project" value="InterPro"/>
</dbReference>
<evidence type="ECO:0000256" key="8">
    <source>
        <dbReference type="SAM" id="SignalP"/>
    </source>
</evidence>
<evidence type="ECO:0000256" key="3">
    <source>
        <dbReference type="ARBA" id="ARBA00023157"/>
    </source>
</evidence>
<keyword evidence="8" id="KW-0732">Signal</keyword>
<sequence length="415" mass="45681">MKCLKTLFSMIILVSCHLEYGDGRRILRIKDFITDTNHKNVDYSQVFQKAWKGLCEGEGEGTGGSSLVINENEKYTIQPQLFEGPCVSSYIHIQIDGKIEAPKRPKQWGNKRTVSWLMFKNVESLFINGSGVLDPHGENWWRSVRHSKRPRTLSFKQCTDIIYNGLTQYNSPKNHISVYGCTNATLSNLTLLAPEKSPNTDGIGISLSHNIRILDSSIQTGDDCIAITGGRGGSSDINITRVACGPGHGISIGSLGKGDIDDTVENVIVRSCSFWGTQNGARIKTWHGGKGLAKNILFENITVTNTKYPIIIDQHYSNGGTGHVKGNAVKVSDVTFRYIEGTSASKIAIKLDCDENQGCHNIVMEHIKLTSAKPGKKLSAYCKFADVKASFVNIHINCGLYPQLLPLFPPLPKII</sequence>
<dbReference type="Gene3D" id="2.160.20.10">
    <property type="entry name" value="Single-stranded right-handed beta-helix, Pectin lyase-like"/>
    <property type="match status" value="1"/>
</dbReference>
<evidence type="ECO:0000256" key="1">
    <source>
        <dbReference type="ARBA" id="ARBA00008834"/>
    </source>
</evidence>
<dbReference type="PROSITE" id="PS00502">
    <property type="entry name" value="POLYGALACTURONASE"/>
    <property type="match status" value="1"/>
</dbReference>
<evidence type="ECO:0000313" key="10">
    <source>
        <dbReference type="Proteomes" id="UP000264353"/>
    </source>
</evidence>
<protein>
    <recommendedName>
        <fullName evidence="11">Polygalacturonase</fullName>
    </recommendedName>
</protein>
<feature type="chain" id="PRO_5017305245" description="Polygalacturonase" evidence="8">
    <location>
        <begin position="24"/>
        <end position="415"/>
    </location>
</feature>